<dbReference type="Proteomes" id="UP000601223">
    <property type="component" value="Unassembled WGS sequence"/>
</dbReference>
<accession>A0A8J3JND5</accession>
<reference evidence="1 2" key="1">
    <citation type="submission" date="2021-01" db="EMBL/GenBank/DDBJ databases">
        <title>Whole genome shotgun sequence of Catellatospora bangladeshensis NBRC 107357.</title>
        <authorList>
            <person name="Komaki H."/>
            <person name="Tamura T."/>
        </authorList>
    </citation>
    <scope>NUCLEOTIDE SEQUENCE [LARGE SCALE GENOMIC DNA]</scope>
    <source>
        <strain evidence="1 2">NBRC 107357</strain>
    </source>
</reference>
<sequence>MQEQTVVADPSDAAEPVTAESLVEADDLIEEVSIDGMCGVY</sequence>
<keyword evidence="2" id="KW-1185">Reference proteome</keyword>
<evidence type="ECO:0000313" key="2">
    <source>
        <dbReference type="Proteomes" id="UP000601223"/>
    </source>
</evidence>
<name>A0A8J3JND5_9ACTN</name>
<protein>
    <recommendedName>
        <fullName evidence="3">Mycofactocin</fullName>
    </recommendedName>
</protein>
<dbReference type="EMBL" id="BONF01000049">
    <property type="protein sequence ID" value="GIF85619.1"/>
    <property type="molecule type" value="Genomic_DNA"/>
</dbReference>
<comment type="caution">
    <text evidence="1">The sequence shown here is derived from an EMBL/GenBank/DDBJ whole genome shotgun (WGS) entry which is preliminary data.</text>
</comment>
<dbReference type="AlphaFoldDB" id="A0A8J3JND5"/>
<evidence type="ECO:0008006" key="3">
    <source>
        <dbReference type="Google" id="ProtNLM"/>
    </source>
</evidence>
<dbReference type="Pfam" id="PF23709">
    <property type="entry name" value="MftA"/>
    <property type="match status" value="1"/>
</dbReference>
<proteinExistence type="predicted"/>
<gene>
    <name evidence="1" type="ORF">Cba03nite_69680</name>
</gene>
<evidence type="ECO:0000313" key="1">
    <source>
        <dbReference type="EMBL" id="GIF85619.1"/>
    </source>
</evidence>
<dbReference type="RefSeq" id="WP_203755829.1">
    <property type="nucleotide sequence ID" value="NZ_BONF01000049.1"/>
</dbReference>
<dbReference type="NCBIfam" id="TIGR03969">
    <property type="entry name" value="mycofactocin"/>
    <property type="match status" value="1"/>
</dbReference>
<organism evidence="1 2">
    <name type="scientific">Catellatospora bangladeshensis</name>
    <dbReference type="NCBI Taxonomy" id="310355"/>
    <lineage>
        <taxon>Bacteria</taxon>
        <taxon>Bacillati</taxon>
        <taxon>Actinomycetota</taxon>
        <taxon>Actinomycetes</taxon>
        <taxon>Micromonosporales</taxon>
        <taxon>Micromonosporaceae</taxon>
        <taxon>Catellatospora</taxon>
    </lineage>
</organism>
<dbReference type="InterPro" id="IPR023988">
    <property type="entry name" value="MftA"/>
</dbReference>